<dbReference type="EMBL" id="JACGCM010000076">
    <property type="protein sequence ID" value="KAF6176504.1"/>
    <property type="molecule type" value="Genomic_DNA"/>
</dbReference>
<reference evidence="1 2" key="1">
    <citation type="journal article" date="2020" name="IScience">
        <title>Genome Sequencing of the Endangered Kingdonia uniflora (Circaeasteraceae, Ranunculales) Reveals Potential Mechanisms of Evolutionary Specialization.</title>
        <authorList>
            <person name="Sun Y."/>
            <person name="Deng T."/>
            <person name="Zhang A."/>
            <person name="Moore M.J."/>
            <person name="Landis J.B."/>
            <person name="Lin N."/>
            <person name="Zhang H."/>
            <person name="Zhang X."/>
            <person name="Huang J."/>
            <person name="Zhang X."/>
            <person name="Sun H."/>
            <person name="Wang H."/>
        </authorList>
    </citation>
    <scope>NUCLEOTIDE SEQUENCE [LARGE SCALE GENOMIC DNA]</scope>
    <source>
        <strain evidence="1">TB1705</strain>
        <tissue evidence="1">Leaf</tissue>
    </source>
</reference>
<evidence type="ECO:0000313" key="1">
    <source>
        <dbReference type="EMBL" id="KAF6176504.1"/>
    </source>
</evidence>
<organism evidence="1 2">
    <name type="scientific">Kingdonia uniflora</name>
    <dbReference type="NCBI Taxonomy" id="39325"/>
    <lineage>
        <taxon>Eukaryota</taxon>
        <taxon>Viridiplantae</taxon>
        <taxon>Streptophyta</taxon>
        <taxon>Embryophyta</taxon>
        <taxon>Tracheophyta</taxon>
        <taxon>Spermatophyta</taxon>
        <taxon>Magnoliopsida</taxon>
        <taxon>Ranunculales</taxon>
        <taxon>Circaeasteraceae</taxon>
        <taxon>Kingdonia</taxon>
    </lineage>
</organism>
<keyword evidence="2" id="KW-1185">Reference proteome</keyword>
<protein>
    <submittedName>
        <fullName evidence="1">Uncharacterized protein</fullName>
    </submittedName>
</protein>
<comment type="caution">
    <text evidence="1">The sequence shown here is derived from an EMBL/GenBank/DDBJ whole genome shotgun (WGS) entry which is preliminary data.</text>
</comment>
<name>A0A7J7PBJ3_9MAGN</name>
<dbReference type="AlphaFoldDB" id="A0A7J7PBJ3"/>
<accession>A0A7J7PBJ3</accession>
<evidence type="ECO:0000313" key="2">
    <source>
        <dbReference type="Proteomes" id="UP000541444"/>
    </source>
</evidence>
<gene>
    <name evidence="1" type="ORF">GIB67_007887</name>
</gene>
<dbReference type="Proteomes" id="UP000541444">
    <property type="component" value="Unassembled WGS sequence"/>
</dbReference>
<proteinExistence type="predicted"/>
<sequence>MGYRGMRWLRLCCAGISDFKMGMQVHGYLVVVGLENDCASGLQVSWARSGIYLFSELHSNGERGHNKCSAIAGLAPPLLSLQWLLQTMLRAL</sequence>